<dbReference type="RefSeq" id="WP_012608634.1">
    <property type="nucleotide sequence ID" value="NC_011766.1"/>
</dbReference>
<evidence type="ECO:0000256" key="7">
    <source>
        <dbReference type="SAM" id="Phobius"/>
    </source>
</evidence>
<dbReference type="STRING" id="490899.DKAM_0967"/>
<dbReference type="InterPro" id="IPR007208">
    <property type="entry name" value="MrpF/PhaF-like"/>
</dbReference>
<keyword evidence="2" id="KW-0813">Transport</keyword>
<dbReference type="PANTHER" id="PTHR34702">
    <property type="entry name" value="NA(+)/H(+) ANTIPORTER SUBUNIT F1"/>
    <property type="match status" value="1"/>
</dbReference>
<organism evidence="8 9">
    <name type="scientific">Desulfurococcus amylolyticus (strain DSM 18924 / JCM 16383 / VKM B-2413 / 1221n)</name>
    <name type="common">Desulfurococcus kamchatkensis</name>
    <dbReference type="NCBI Taxonomy" id="490899"/>
    <lineage>
        <taxon>Archaea</taxon>
        <taxon>Thermoproteota</taxon>
        <taxon>Thermoprotei</taxon>
        <taxon>Desulfurococcales</taxon>
        <taxon>Desulfurococcaceae</taxon>
        <taxon>Desulfurococcus</taxon>
    </lineage>
</organism>
<evidence type="ECO:0000313" key="8">
    <source>
        <dbReference type="EMBL" id="ACL11293.1"/>
    </source>
</evidence>
<feature type="transmembrane region" description="Helical" evidence="7">
    <location>
        <begin position="64"/>
        <end position="86"/>
    </location>
</feature>
<evidence type="ECO:0000256" key="4">
    <source>
        <dbReference type="ARBA" id="ARBA00022692"/>
    </source>
</evidence>
<feature type="transmembrane region" description="Helical" evidence="7">
    <location>
        <begin position="6"/>
        <end position="25"/>
    </location>
</feature>
<comment type="subcellular location">
    <subcellularLocation>
        <location evidence="1">Cell membrane</location>
        <topology evidence="1">Multi-pass membrane protein</topology>
    </subcellularLocation>
</comment>
<dbReference type="GeneID" id="7171091"/>
<evidence type="ECO:0000256" key="2">
    <source>
        <dbReference type="ARBA" id="ARBA00022448"/>
    </source>
</evidence>
<accession>B8D5B2</accession>
<keyword evidence="4 7" id="KW-0812">Transmembrane</keyword>
<evidence type="ECO:0000256" key="5">
    <source>
        <dbReference type="ARBA" id="ARBA00022989"/>
    </source>
</evidence>
<keyword evidence="6 7" id="KW-0472">Membrane</keyword>
<name>B8D5B2_DESA1</name>
<dbReference type="GO" id="GO:0015385">
    <property type="term" value="F:sodium:proton antiporter activity"/>
    <property type="evidence" value="ECO:0007669"/>
    <property type="project" value="TreeGrafter"/>
</dbReference>
<evidence type="ECO:0000313" key="9">
    <source>
        <dbReference type="Proteomes" id="UP000006903"/>
    </source>
</evidence>
<protein>
    <submittedName>
        <fullName evidence="8">Multiple resistance and pH regulation protein F</fullName>
    </submittedName>
</protein>
<reference evidence="8 9" key="1">
    <citation type="journal article" date="2009" name="J. Bacteriol.">
        <title>Complete genome sequence of the anaerobic, protein-degrading hyperthermophilic crenarchaeon Desulfurococcus kamchatkensis.</title>
        <authorList>
            <person name="Ravin N.V."/>
            <person name="Mardanov A.V."/>
            <person name="Beletsky A.V."/>
            <person name="Kublanov I.V."/>
            <person name="Kolganova T.V."/>
            <person name="Lebedinsky A.V."/>
            <person name="Chernyh N.A."/>
            <person name="Bonch-Osmolovskaya E.A."/>
            <person name="Skryabin K.G."/>
        </authorList>
    </citation>
    <scope>NUCLEOTIDE SEQUENCE [LARGE SCALE GENOMIC DNA]</scope>
    <source>
        <strain evidence="9">DSM 18924 / JCM 16383 / VKM B-2413 / 1221n</strain>
    </source>
</reference>
<evidence type="ECO:0000256" key="6">
    <source>
        <dbReference type="ARBA" id="ARBA00023136"/>
    </source>
</evidence>
<sequence length="92" mass="10438">MFEYLEYLTIIAAPFYLGAIILYTLRAIKGPSIPDIVLAIDCIAYDLAVFLALIALYYRSPIMITPSLLLSLWAYLLDVFVSKYLALRRVEA</sequence>
<evidence type="ECO:0000256" key="3">
    <source>
        <dbReference type="ARBA" id="ARBA00022475"/>
    </source>
</evidence>
<evidence type="ECO:0000256" key="1">
    <source>
        <dbReference type="ARBA" id="ARBA00004651"/>
    </source>
</evidence>
<dbReference type="Pfam" id="PF04066">
    <property type="entry name" value="MrpF_PhaF"/>
    <property type="match status" value="1"/>
</dbReference>
<proteinExistence type="predicted"/>
<dbReference type="eggNOG" id="arCOG03121">
    <property type="taxonomic scope" value="Archaea"/>
</dbReference>
<dbReference type="KEGG" id="dka:DKAM_0967"/>
<dbReference type="HOGENOM" id="CLU_125825_5_0_2"/>
<gene>
    <name evidence="8" type="ordered locus">DKAM_0967</name>
</gene>
<dbReference type="GO" id="GO:0005886">
    <property type="term" value="C:plasma membrane"/>
    <property type="evidence" value="ECO:0007669"/>
    <property type="project" value="UniProtKB-SubCell"/>
</dbReference>
<keyword evidence="5 7" id="KW-1133">Transmembrane helix</keyword>
<dbReference type="AlphaFoldDB" id="B8D5B2"/>
<dbReference type="EMBL" id="CP001140">
    <property type="protein sequence ID" value="ACL11293.1"/>
    <property type="molecule type" value="Genomic_DNA"/>
</dbReference>
<feature type="transmembrane region" description="Helical" evidence="7">
    <location>
        <begin position="37"/>
        <end position="58"/>
    </location>
</feature>
<keyword evidence="3" id="KW-1003">Cell membrane</keyword>
<dbReference type="Proteomes" id="UP000006903">
    <property type="component" value="Chromosome"/>
</dbReference>
<dbReference type="PANTHER" id="PTHR34702:SF1">
    <property type="entry name" value="NA(+)_H(+) ANTIPORTER SUBUNIT F"/>
    <property type="match status" value="1"/>
</dbReference>